<dbReference type="GO" id="GO:0007165">
    <property type="term" value="P:signal transduction"/>
    <property type="evidence" value="ECO:0007669"/>
    <property type="project" value="InterPro"/>
</dbReference>
<dbReference type="OrthoDB" id="10254483at2759"/>
<keyword evidence="4" id="KW-1185">Reference proteome</keyword>
<comment type="caution">
    <text evidence="3">The sequence shown here is derived from an EMBL/GenBank/DDBJ whole genome shotgun (WGS) entry which is preliminary data.</text>
</comment>
<dbReference type="Gene3D" id="2.30.29.30">
    <property type="entry name" value="Pleckstrin-homology domain (PH domain)/Phosphotyrosine-binding domain (PTB)"/>
    <property type="match status" value="1"/>
</dbReference>
<dbReference type="Pfam" id="PF00169">
    <property type="entry name" value="PH"/>
    <property type="match status" value="1"/>
</dbReference>
<dbReference type="GO" id="GO:0017124">
    <property type="term" value="F:SH3 domain binding"/>
    <property type="evidence" value="ECO:0007669"/>
    <property type="project" value="TreeGrafter"/>
</dbReference>
<dbReference type="Proteomes" id="UP000593567">
    <property type="component" value="Unassembled WGS sequence"/>
</dbReference>
<organism evidence="3 4">
    <name type="scientific">Bugula neritina</name>
    <name type="common">Brown bryozoan</name>
    <name type="synonym">Sertularia neritina</name>
    <dbReference type="NCBI Taxonomy" id="10212"/>
    <lineage>
        <taxon>Eukaryota</taxon>
        <taxon>Metazoa</taxon>
        <taxon>Spiralia</taxon>
        <taxon>Lophotrochozoa</taxon>
        <taxon>Bryozoa</taxon>
        <taxon>Gymnolaemata</taxon>
        <taxon>Cheilostomatida</taxon>
        <taxon>Flustrina</taxon>
        <taxon>Buguloidea</taxon>
        <taxon>Bugulidae</taxon>
        <taxon>Bugula</taxon>
    </lineage>
</organism>
<evidence type="ECO:0000256" key="1">
    <source>
        <dbReference type="SAM" id="MobiDB-lite"/>
    </source>
</evidence>
<dbReference type="PROSITE" id="PS50003">
    <property type="entry name" value="PH_DOMAIN"/>
    <property type="match status" value="1"/>
</dbReference>
<dbReference type="SMART" id="SM00233">
    <property type="entry name" value="PH"/>
    <property type="match status" value="1"/>
</dbReference>
<dbReference type="InterPro" id="IPR001849">
    <property type="entry name" value="PH_domain"/>
</dbReference>
<dbReference type="PANTHER" id="PTHR15126">
    <property type="entry name" value="SH3-BINDING"/>
    <property type="match status" value="1"/>
</dbReference>
<dbReference type="PANTHER" id="PTHR15126:SF4">
    <property type="entry name" value="SH3 DOMAIN-BINDING PROTEIN 2"/>
    <property type="match status" value="1"/>
</dbReference>
<dbReference type="InterPro" id="IPR035848">
    <property type="entry name" value="SH3BP2"/>
</dbReference>
<dbReference type="AlphaFoldDB" id="A0A7J7KA11"/>
<evidence type="ECO:0000313" key="4">
    <source>
        <dbReference type="Proteomes" id="UP000593567"/>
    </source>
</evidence>
<sequence length="306" mass="34952">MSDESPQKASKQSTSFIRKLTKLFIDPAKQVGIKDIRAKETVLHQGWLRKKNTSMVGKARDTMNMKWNMFYVLVTEKSIYYFKNETASSFVGKFSLFGYNVVKRVPIDVNSNNSAKWPEQSIMIEHASGDPSQYKTYYFACAHYDEWKTWMQSIRKALIKANDSLFSNKPRIDLGSPVDKLEHPIYPATDFLAHQKSKAAADNEDVESDDEDYEVIKDDFQADQMGTPQPPPRPKKQVSHKSSNLSESYMEFDESPSEKKIFRKTPSIPSPDSEESYQDHSANTTGLCSPTINNLPKYLHVESCCN</sequence>
<dbReference type="EMBL" id="VXIV02001087">
    <property type="protein sequence ID" value="KAF6034396.1"/>
    <property type="molecule type" value="Genomic_DNA"/>
</dbReference>
<feature type="region of interest" description="Disordered" evidence="1">
    <location>
        <begin position="222"/>
        <end position="288"/>
    </location>
</feature>
<reference evidence="3" key="1">
    <citation type="submission" date="2020-06" db="EMBL/GenBank/DDBJ databases">
        <title>Draft genome of Bugula neritina, a colonial animal packing powerful symbionts and potential medicines.</title>
        <authorList>
            <person name="Rayko M."/>
        </authorList>
    </citation>
    <scope>NUCLEOTIDE SEQUENCE [LARGE SCALE GENOMIC DNA]</scope>
    <source>
        <strain evidence="3">Kwan_BN1</strain>
    </source>
</reference>
<feature type="compositionally biased region" description="Polar residues" evidence="1">
    <location>
        <begin position="279"/>
        <end position="288"/>
    </location>
</feature>
<evidence type="ECO:0000313" key="3">
    <source>
        <dbReference type="EMBL" id="KAF6034396.1"/>
    </source>
</evidence>
<evidence type="ECO:0000259" key="2">
    <source>
        <dbReference type="PROSITE" id="PS50003"/>
    </source>
</evidence>
<dbReference type="SUPFAM" id="SSF50729">
    <property type="entry name" value="PH domain-like"/>
    <property type="match status" value="1"/>
</dbReference>
<protein>
    <submittedName>
        <fullName evidence="3">SH3BP2</fullName>
    </submittedName>
</protein>
<feature type="domain" description="PH" evidence="2">
    <location>
        <begin position="41"/>
        <end position="159"/>
    </location>
</feature>
<proteinExistence type="predicted"/>
<dbReference type="InterPro" id="IPR011993">
    <property type="entry name" value="PH-like_dom_sf"/>
</dbReference>
<accession>A0A7J7KA11</accession>
<name>A0A7J7KA11_BUGNE</name>
<gene>
    <name evidence="3" type="ORF">EB796_007295</name>
</gene>